<protein>
    <submittedName>
        <fullName evidence="2">Uncharacterized protein</fullName>
    </submittedName>
</protein>
<proteinExistence type="predicted"/>
<dbReference type="EMBL" id="LQQY01000016">
    <property type="protein sequence ID" value="KZE48666.1"/>
    <property type="molecule type" value="Genomic_DNA"/>
</dbReference>
<accession>A0A163KZW0</accession>
<evidence type="ECO:0000313" key="2">
    <source>
        <dbReference type="EMBL" id="KZE48666.1"/>
    </source>
</evidence>
<reference evidence="3" key="1">
    <citation type="submission" date="2016-01" db="EMBL/GenBank/DDBJ databases">
        <title>Whole genome sequencing of Bhargavaea cecembensis T14.</title>
        <authorList>
            <person name="Hong K.W."/>
        </authorList>
    </citation>
    <scope>NUCLEOTIDE SEQUENCE [LARGE SCALE GENOMIC DNA]</scope>
    <source>
        <strain evidence="3">M19</strain>
    </source>
</reference>
<dbReference type="AlphaFoldDB" id="A0A163KZW0"/>
<name>A0A163KZW0_9BACI</name>
<evidence type="ECO:0000313" key="3">
    <source>
        <dbReference type="Proteomes" id="UP000076510"/>
    </source>
</evidence>
<organism evidence="2 3">
    <name type="scientific">Rossellomorea marisflavi</name>
    <dbReference type="NCBI Taxonomy" id="189381"/>
    <lineage>
        <taxon>Bacteria</taxon>
        <taxon>Bacillati</taxon>
        <taxon>Bacillota</taxon>
        <taxon>Bacilli</taxon>
        <taxon>Bacillales</taxon>
        <taxon>Bacillaceae</taxon>
        <taxon>Rossellomorea</taxon>
    </lineage>
</organism>
<gene>
    <name evidence="2" type="ORF">AV649_19020</name>
</gene>
<comment type="caution">
    <text evidence="2">The sequence shown here is derived from an EMBL/GenBank/DDBJ whole genome shotgun (WGS) entry which is preliminary data.</text>
</comment>
<dbReference type="Proteomes" id="UP000076510">
    <property type="component" value="Unassembled WGS sequence"/>
</dbReference>
<feature type="region of interest" description="Disordered" evidence="1">
    <location>
        <begin position="1"/>
        <end position="26"/>
    </location>
</feature>
<sequence length="119" mass="12635">MQSGIKDPSTAEAVTSTGAMARPAGITAADGIQEVGTTVEIGDRVGIMVGDIPVQVLPPERSPVLPSGQLHHQDPTQSPCPLTHIPILTRIHTLIQCSRLSAGHLPAFFQFGKMGWGWF</sequence>
<evidence type="ECO:0000256" key="1">
    <source>
        <dbReference type="SAM" id="MobiDB-lite"/>
    </source>
</evidence>